<feature type="region of interest" description="Disordered" evidence="1">
    <location>
        <begin position="257"/>
        <end position="276"/>
    </location>
</feature>
<evidence type="ECO:0000256" key="1">
    <source>
        <dbReference type="SAM" id="MobiDB-lite"/>
    </source>
</evidence>
<dbReference type="InterPro" id="IPR008979">
    <property type="entry name" value="Galactose-bd-like_sf"/>
</dbReference>
<dbReference type="PROSITE" id="PS50231">
    <property type="entry name" value="RICIN_B_LECTIN"/>
    <property type="match status" value="1"/>
</dbReference>
<dbReference type="PANTHER" id="PTHR24543">
    <property type="entry name" value="MULTICOPPER OXIDASE-RELATED"/>
    <property type="match status" value="1"/>
</dbReference>
<evidence type="ECO:0000313" key="4">
    <source>
        <dbReference type="Proteomes" id="UP000604046"/>
    </source>
</evidence>
<reference evidence="3" key="1">
    <citation type="submission" date="2021-02" db="EMBL/GenBank/DDBJ databases">
        <authorList>
            <person name="Dougan E. K."/>
            <person name="Rhodes N."/>
            <person name="Thang M."/>
            <person name="Chan C."/>
        </authorList>
    </citation>
    <scope>NUCLEOTIDE SEQUENCE</scope>
</reference>
<dbReference type="PROSITE" id="PS50022">
    <property type="entry name" value="FA58C_3"/>
    <property type="match status" value="1"/>
</dbReference>
<feature type="domain" description="F5/8 type C" evidence="2">
    <location>
        <begin position="271"/>
        <end position="378"/>
    </location>
</feature>
<name>A0A812J7G0_9DINO</name>
<proteinExistence type="predicted"/>
<evidence type="ECO:0000313" key="3">
    <source>
        <dbReference type="EMBL" id="CAE7198810.1"/>
    </source>
</evidence>
<dbReference type="InterPro" id="IPR000421">
    <property type="entry name" value="FA58C"/>
</dbReference>
<dbReference type="EMBL" id="CAJNDS010000373">
    <property type="protein sequence ID" value="CAE7198810.1"/>
    <property type="molecule type" value="Genomic_DNA"/>
</dbReference>
<dbReference type="Proteomes" id="UP000604046">
    <property type="component" value="Unassembled WGS sequence"/>
</dbReference>
<organism evidence="3 4">
    <name type="scientific">Symbiodinium natans</name>
    <dbReference type="NCBI Taxonomy" id="878477"/>
    <lineage>
        <taxon>Eukaryota</taxon>
        <taxon>Sar</taxon>
        <taxon>Alveolata</taxon>
        <taxon>Dinophyceae</taxon>
        <taxon>Suessiales</taxon>
        <taxon>Symbiodiniaceae</taxon>
        <taxon>Symbiodinium</taxon>
    </lineage>
</organism>
<comment type="caution">
    <text evidence="3">The sequence shown here is derived from an EMBL/GenBank/DDBJ whole genome shotgun (WGS) entry which is preliminary data.</text>
</comment>
<sequence length="438" mass="48533">MALAGESPVAKTSLPAKKLVAWFKSEDAGPNWRSSIGKFSASAGRNSGVFSYTSRGYGAKARVRYIQGSIKDTFQFSDVLQDRYTVCSVSRYASTEALGRILQGSASNIALGHHAGDAGVVFFDGTWQTKKTGQRMSTKWTTICASPGAPYVFVDGINVGTASSDSFTDQSIVINSGFVADQVSNWAVMEVMTWNYVLTEKQMEDASTYLMKKLMVGAAEDSCRVVLRNPSWWDGRSWSSSRKRFKMKIRKVIKKQLDAATRGPRKDSQLDSPSGWCAQTTTRKEYLEIDLKAVEKVIGVIIQGEHDSDNWVHSFKVQYKASAKGVWQTIPARFTGLAQKTEEHVRAYFSEPVEAHAIRLTSFSVHNELCLRAAVMVCQGKLENEVTLLQAKTCPTNYNSQSWSESDPASRHLRIGGTKECLALEQLEEAHQLETPQC</sequence>
<keyword evidence="4" id="KW-1185">Reference proteome</keyword>
<dbReference type="AlphaFoldDB" id="A0A812J7G0"/>
<protein>
    <submittedName>
        <fullName evidence="3">Xlrs1 protein</fullName>
    </submittedName>
</protein>
<accession>A0A812J7G0</accession>
<dbReference type="Pfam" id="PF00754">
    <property type="entry name" value="F5_F8_type_C"/>
    <property type="match status" value="1"/>
</dbReference>
<dbReference type="Gene3D" id="2.60.120.260">
    <property type="entry name" value="Galactose-binding domain-like"/>
    <property type="match status" value="1"/>
</dbReference>
<dbReference type="SUPFAM" id="SSF49785">
    <property type="entry name" value="Galactose-binding domain-like"/>
    <property type="match status" value="1"/>
</dbReference>
<dbReference type="PROSITE" id="PS01285">
    <property type="entry name" value="FA58C_1"/>
    <property type="match status" value="1"/>
</dbReference>
<gene>
    <name evidence="3" type="primary">xlrs1</name>
    <name evidence="3" type="ORF">SNAT2548_LOCUS5772</name>
</gene>
<dbReference type="OrthoDB" id="428427at2759"/>
<evidence type="ECO:0000259" key="2">
    <source>
        <dbReference type="PROSITE" id="PS50022"/>
    </source>
</evidence>